<name>A0ABM3W9Q6_ERIEU</name>
<organism evidence="2 4">
    <name type="scientific">Erinaceus europaeus</name>
    <name type="common">Western European hedgehog</name>
    <dbReference type="NCBI Taxonomy" id="9365"/>
    <lineage>
        <taxon>Eukaryota</taxon>
        <taxon>Metazoa</taxon>
        <taxon>Chordata</taxon>
        <taxon>Craniata</taxon>
        <taxon>Vertebrata</taxon>
        <taxon>Euteleostomi</taxon>
        <taxon>Mammalia</taxon>
        <taxon>Eutheria</taxon>
        <taxon>Laurasiatheria</taxon>
        <taxon>Eulipotyphla</taxon>
        <taxon>Erinaceidae</taxon>
        <taxon>Erinaceinae</taxon>
        <taxon>Erinaceus</taxon>
    </lineage>
</organism>
<proteinExistence type="predicted"/>
<dbReference type="Proteomes" id="UP001652624">
    <property type="component" value="Chromosome 17"/>
</dbReference>
<evidence type="ECO:0000313" key="3">
    <source>
        <dbReference type="RefSeq" id="XP_060033308.1"/>
    </source>
</evidence>
<evidence type="ECO:0000256" key="1">
    <source>
        <dbReference type="SAM" id="MobiDB-lite"/>
    </source>
</evidence>
<feature type="region of interest" description="Disordered" evidence="1">
    <location>
        <begin position="64"/>
        <end position="91"/>
    </location>
</feature>
<feature type="compositionally biased region" description="Polar residues" evidence="1">
    <location>
        <begin position="160"/>
        <end position="170"/>
    </location>
</feature>
<feature type="compositionally biased region" description="Pro residues" evidence="1">
    <location>
        <begin position="72"/>
        <end position="88"/>
    </location>
</feature>
<keyword evidence="2" id="KW-1185">Reference proteome</keyword>
<feature type="compositionally biased region" description="Pro residues" evidence="1">
    <location>
        <begin position="12"/>
        <end position="23"/>
    </location>
</feature>
<dbReference type="PANTHER" id="PTHR38004">
    <property type="entry name" value="PROLINE-RICH PROTEIN 33"/>
    <property type="match status" value="1"/>
</dbReference>
<dbReference type="GeneID" id="103127596"/>
<dbReference type="RefSeq" id="XP_060033309.1">
    <property type="nucleotide sequence ID" value="XM_060177326.1"/>
</dbReference>
<evidence type="ECO:0000313" key="2">
    <source>
        <dbReference type="Proteomes" id="UP001652624"/>
    </source>
</evidence>
<reference evidence="3 4" key="1">
    <citation type="submission" date="2025-05" db="UniProtKB">
        <authorList>
            <consortium name="RefSeq"/>
        </authorList>
    </citation>
    <scope>IDENTIFICATION</scope>
</reference>
<evidence type="ECO:0000313" key="4">
    <source>
        <dbReference type="RefSeq" id="XP_060033309.1"/>
    </source>
</evidence>
<protein>
    <submittedName>
        <fullName evidence="3 4">Proline-rich protein 33</fullName>
    </submittedName>
</protein>
<feature type="region of interest" description="Disordered" evidence="1">
    <location>
        <begin position="136"/>
        <end position="170"/>
    </location>
</feature>
<feature type="region of interest" description="Disordered" evidence="1">
    <location>
        <begin position="1"/>
        <end position="46"/>
    </location>
</feature>
<dbReference type="Pfam" id="PF15485">
    <property type="entry name" value="DUF4643"/>
    <property type="match status" value="1"/>
</dbReference>
<accession>A0ABM3W9Q6</accession>
<dbReference type="RefSeq" id="XP_060033308.1">
    <property type="nucleotide sequence ID" value="XM_060177325.1"/>
</dbReference>
<sequence>MFIAAAAVVSSPGPPRPPPPLLPKPDRDSARLQKGSPVAVPPTVLGPAVAPKPWLSGWNRLRKQLLEEAGEPPGPPKAQPATPGPLSRPPASRAACLWDAVLYRMGVSAARAPTVPGKDPPARRLPLLCRPHFNARRLQRATWSPDHHATPQPRPPPRSFNRTATGWRQQ</sequence>
<gene>
    <name evidence="3 4" type="primary">PRR33</name>
</gene>
<dbReference type="PANTHER" id="PTHR38004:SF1">
    <property type="entry name" value="PROLINE-RICH PROTEIN 33"/>
    <property type="match status" value="1"/>
</dbReference>
<dbReference type="InterPro" id="IPR028004">
    <property type="entry name" value="DUF4643"/>
</dbReference>